<protein>
    <recommendedName>
        <fullName evidence="5">AMP-dependent synthetase/ligase domain-containing protein</fullName>
    </recommendedName>
</protein>
<gene>
    <name evidence="2" type="ORF">VSP9026_01666</name>
    <name evidence="1" type="ORF">Vspart_01751</name>
</gene>
<reference evidence="1 4" key="3">
    <citation type="journal article" date="2020" name="J. Nat. Prod.">
        <title>Genomics-Metabolomics Profiling Disclosed Marine Vibrio spartinae 3.6 as a Producer of a New Branched Side Chain Prodigiosin.</title>
        <authorList>
            <person name="Vitale G.A."/>
            <person name="Sciarretta M."/>
            <person name="Palma Esposito F."/>
            <person name="January G.G."/>
            <person name="Giaccio M."/>
            <person name="Bunk B."/>
            <person name="Sproer C."/>
            <person name="Bajerski F."/>
            <person name="Power D."/>
            <person name="Festa C."/>
            <person name="Monti M.C."/>
            <person name="D'Auria M.V."/>
            <person name="de Pascale D."/>
        </authorList>
    </citation>
    <scope>NUCLEOTIDE SEQUENCE [LARGE SCALE GENOMIC DNA]</scope>
    <source>
        <strain evidence="1 4">3.6</strain>
    </source>
</reference>
<reference evidence="1" key="2">
    <citation type="submission" date="2019-11" db="EMBL/GenBank/DDBJ databases">
        <authorList>
            <person name="January G."/>
            <person name="Bunk B."/>
        </authorList>
    </citation>
    <scope>NUCLEOTIDE SEQUENCE</scope>
    <source>
        <strain evidence="1">3.6</strain>
    </source>
</reference>
<organism evidence="2 3">
    <name type="scientific">Vibrio spartinae</name>
    <dbReference type="NCBI Taxonomy" id="1918945"/>
    <lineage>
        <taxon>Bacteria</taxon>
        <taxon>Pseudomonadati</taxon>
        <taxon>Pseudomonadota</taxon>
        <taxon>Gammaproteobacteria</taxon>
        <taxon>Vibrionales</taxon>
        <taxon>Vibrionaceae</taxon>
        <taxon>Vibrio</taxon>
    </lineage>
</organism>
<dbReference type="RefSeq" id="WP_074372540.1">
    <property type="nucleotide sequence ID" value="NZ_AP024907.1"/>
</dbReference>
<dbReference type="OrthoDB" id="9874186at2"/>
<dbReference type="SUPFAM" id="SSF56801">
    <property type="entry name" value="Acetyl-CoA synthetase-like"/>
    <property type="match status" value="1"/>
</dbReference>
<keyword evidence="4" id="KW-1185">Reference proteome</keyword>
<accession>A0A1N6M3J6</accession>
<dbReference type="EMBL" id="CP046268">
    <property type="protein sequence ID" value="QMV14495.1"/>
    <property type="molecule type" value="Genomic_DNA"/>
</dbReference>
<dbReference type="AlphaFoldDB" id="A0A1N6M3J6"/>
<evidence type="ECO:0000313" key="2">
    <source>
        <dbReference type="EMBL" id="SIO93985.1"/>
    </source>
</evidence>
<reference evidence="2 3" key="1">
    <citation type="submission" date="2016-12" db="EMBL/GenBank/DDBJ databases">
        <authorList>
            <person name="Song W.-J."/>
            <person name="Kurnit D.M."/>
        </authorList>
    </citation>
    <scope>NUCLEOTIDE SEQUENCE [LARGE SCALE GENOMIC DNA]</scope>
    <source>
        <strain evidence="2 3">CECT 9026</strain>
    </source>
</reference>
<dbReference type="Proteomes" id="UP000184774">
    <property type="component" value="Unassembled WGS sequence"/>
</dbReference>
<evidence type="ECO:0008006" key="5">
    <source>
        <dbReference type="Google" id="ProtNLM"/>
    </source>
</evidence>
<evidence type="ECO:0000313" key="4">
    <source>
        <dbReference type="Proteomes" id="UP000515264"/>
    </source>
</evidence>
<evidence type="ECO:0000313" key="1">
    <source>
        <dbReference type="EMBL" id="QMV14495.1"/>
    </source>
</evidence>
<evidence type="ECO:0000313" key="3">
    <source>
        <dbReference type="Proteomes" id="UP000184774"/>
    </source>
</evidence>
<dbReference type="EMBL" id="FSSB01000010">
    <property type="protein sequence ID" value="SIO93985.1"/>
    <property type="molecule type" value="Genomic_DNA"/>
</dbReference>
<name>A0A1N6M3J6_9VIBR</name>
<dbReference type="Gene3D" id="3.40.50.12780">
    <property type="entry name" value="N-terminal domain of ligase-like"/>
    <property type="match status" value="1"/>
</dbReference>
<sequence length="581" mass="65028">MLVKPKGDSLLDIELVEASAQSPELVIQQIYLDKRVRQKQSSPALGFNFIQDLIIQPLQNGGKTALQLTESRSERVSYSALARAIAITTLGLQENGVTSGDTLMLVNLPDLSLLVHILSAMHLGCVFCVADMPRDNRFELFLLGQKIASITPDHIIANTQAELLWLSESVEPPKCRLHVADEVSTPLRCSDDFLLISVKKNAAIYSADEPVCIEFDSDSSDTCKPYKLTAGMFFESLMLSSIYALDLKKNDTLAVLNPGALRYQLMLTSLFAGGCFKALSPGSSMLCGNGTLRKFKWLSKLLDWRTKTILLLTPALRDLIIEQSVYFRQCRRYFILDDDNQSQRWQRFYQRKCLHAKPALMGVIWHKVLGGIGALSYKNAETDTFSVLPLPGRAHRLVDKQTGAASLHGFGYCAYPLSDNTLYISRYGKLSYGDKVSYFNELNTPNYPCTDILGYLTHNTANERWWVSYHFLADSPPLLQVLYCAKPEAEHAIDRDTCYHNVKHATQRLLTEAHGEASGLSKAAPAHIRYAYRYLGYESNPDKLIPNLQANSDALAAKSNLAIYNTLSEIRYLLDTRLTKS</sequence>
<dbReference type="Proteomes" id="UP000515264">
    <property type="component" value="Chromosome 1"/>
</dbReference>
<proteinExistence type="predicted"/>
<dbReference type="InterPro" id="IPR042099">
    <property type="entry name" value="ANL_N_sf"/>
</dbReference>